<gene>
    <name evidence="5" type="ORF">SAMN02745191_1303</name>
</gene>
<dbReference type="SUPFAM" id="SSF56349">
    <property type="entry name" value="DNA breaking-rejoining enzymes"/>
    <property type="match status" value="1"/>
</dbReference>
<protein>
    <submittedName>
        <fullName evidence="5">Site-specific recombinase XerD</fullName>
    </submittedName>
</protein>
<dbReference type="RefSeq" id="WP_078711710.1">
    <property type="nucleotide sequence ID" value="NZ_FUWY01000003.1"/>
</dbReference>
<organism evidence="5 6">
    <name type="scientific">Anaerorhabdus furcosa</name>
    <dbReference type="NCBI Taxonomy" id="118967"/>
    <lineage>
        <taxon>Bacteria</taxon>
        <taxon>Bacillati</taxon>
        <taxon>Bacillota</taxon>
        <taxon>Erysipelotrichia</taxon>
        <taxon>Erysipelotrichales</taxon>
        <taxon>Erysipelotrichaceae</taxon>
        <taxon>Anaerorhabdus</taxon>
    </lineage>
</organism>
<accession>A0A1T4MLZ6</accession>
<dbReference type="Gene3D" id="1.10.150.130">
    <property type="match status" value="1"/>
</dbReference>
<keyword evidence="3" id="KW-0233">DNA recombination</keyword>
<evidence type="ECO:0000256" key="1">
    <source>
        <dbReference type="ARBA" id="ARBA00022908"/>
    </source>
</evidence>
<dbReference type="PANTHER" id="PTHR30349">
    <property type="entry name" value="PHAGE INTEGRASE-RELATED"/>
    <property type="match status" value="1"/>
</dbReference>
<evidence type="ECO:0000259" key="4">
    <source>
        <dbReference type="PROSITE" id="PS51898"/>
    </source>
</evidence>
<keyword evidence="2" id="KW-0238">DNA-binding</keyword>
<dbReference type="AlphaFoldDB" id="A0A1T4MLZ6"/>
<dbReference type="InterPro" id="IPR011010">
    <property type="entry name" value="DNA_brk_join_enz"/>
</dbReference>
<dbReference type="InterPro" id="IPR013762">
    <property type="entry name" value="Integrase-like_cat_sf"/>
</dbReference>
<dbReference type="InterPro" id="IPR002104">
    <property type="entry name" value="Integrase_catalytic"/>
</dbReference>
<name>A0A1T4MLZ6_9FIRM</name>
<proteinExistence type="predicted"/>
<dbReference type="InterPro" id="IPR010998">
    <property type="entry name" value="Integrase_recombinase_N"/>
</dbReference>
<dbReference type="Gene3D" id="1.10.443.10">
    <property type="entry name" value="Intergrase catalytic core"/>
    <property type="match status" value="1"/>
</dbReference>
<evidence type="ECO:0000256" key="2">
    <source>
        <dbReference type="ARBA" id="ARBA00023125"/>
    </source>
</evidence>
<dbReference type="Proteomes" id="UP000243297">
    <property type="component" value="Unassembled WGS sequence"/>
</dbReference>
<dbReference type="GO" id="GO:0003677">
    <property type="term" value="F:DNA binding"/>
    <property type="evidence" value="ECO:0007669"/>
    <property type="project" value="UniProtKB-KW"/>
</dbReference>
<keyword evidence="6" id="KW-1185">Reference proteome</keyword>
<dbReference type="Pfam" id="PF02899">
    <property type="entry name" value="Phage_int_SAM_1"/>
    <property type="match status" value="1"/>
</dbReference>
<dbReference type="EMBL" id="FUWY01000003">
    <property type="protein sequence ID" value="SJZ67901.1"/>
    <property type="molecule type" value="Genomic_DNA"/>
</dbReference>
<dbReference type="InterPro" id="IPR004107">
    <property type="entry name" value="Integrase_SAM-like_N"/>
</dbReference>
<sequence length="282" mass="33145">MENKKVNNKIKRFKQNLIEEEKSKATIEKYVRDVRRFYNFIGNDDICKERVIDYKNNLIIKYKATSVNSMLVSLNLYLLYIKKPECRVKLMKVQRKVFGNEDIELTKDDYKRLLNVALRKNIKTYLILQTICSTGMRVSELRYVTVESLEKNRVTILNKGKVREILIPSTLSIVLTRFILKNKIESGPIFISKKGIPLNRCNIWKMMKSLCDEAKVSKAKVFPHNLRHLFALTYYLIEKDLVHLADILGHSNIETTRIYTTTSKHDYEDIFIKMGLVDVDLR</sequence>
<dbReference type="PROSITE" id="PS51898">
    <property type="entry name" value="TYR_RECOMBINASE"/>
    <property type="match status" value="1"/>
</dbReference>
<evidence type="ECO:0000313" key="6">
    <source>
        <dbReference type="Proteomes" id="UP000243297"/>
    </source>
</evidence>
<dbReference type="GO" id="GO:0015074">
    <property type="term" value="P:DNA integration"/>
    <property type="evidence" value="ECO:0007669"/>
    <property type="project" value="UniProtKB-KW"/>
</dbReference>
<evidence type="ECO:0000313" key="5">
    <source>
        <dbReference type="EMBL" id="SJZ67901.1"/>
    </source>
</evidence>
<keyword evidence="1" id="KW-0229">DNA integration</keyword>
<dbReference type="OrthoDB" id="9801717at2"/>
<reference evidence="6" key="1">
    <citation type="submission" date="2017-02" db="EMBL/GenBank/DDBJ databases">
        <authorList>
            <person name="Varghese N."/>
            <person name="Submissions S."/>
        </authorList>
    </citation>
    <scope>NUCLEOTIDE SEQUENCE [LARGE SCALE GENOMIC DNA]</scope>
    <source>
        <strain evidence="6">ATCC 25662</strain>
    </source>
</reference>
<dbReference type="GO" id="GO:0006310">
    <property type="term" value="P:DNA recombination"/>
    <property type="evidence" value="ECO:0007669"/>
    <property type="project" value="UniProtKB-KW"/>
</dbReference>
<evidence type="ECO:0000256" key="3">
    <source>
        <dbReference type="ARBA" id="ARBA00023172"/>
    </source>
</evidence>
<feature type="domain" description="Tyr recombinase" evidence="4">
    <location>
        <begin position="100"/>
        <end position="272"/>
    </location>
</feature>
<dbReference type="STRING" id="118967.SAMN02745191_1303"/>
<dbReference type="PANTHER" id="PTHR30349:SF89">
    <property type="entry name" value="INTEGRASE_RECOMBINASE"/>
    <property type="match status" value="1"/>
</dbReference>
<dbReference type="InterPro" id="IPR050090">
    <property type="entry name" value="Tyrosine_recombinase_XerCD"/>
</dbReference>
<dbReference type="Pfam" id="PF00589">
    <property type="entry name" value="Phage_integrase"/>
    <property type="match status" value="1"/>
</dbReference>